<dbReference type="InterPro" id="IPR039425">
    <property type="entry name" value="RNA_pol_sigma-70-like"/>
</dbReference>
<dbReference type="PANTHER" id="PTHR43133:SF51">
    <property type="entry name" value="RNA POLYMERASE SIGMA FACTOR"/>
    <property type="match status" value="1"/>
</dbReference>
<name>A0AAW6TQS6_9BACT</name>
<keyword evidence="5" id="KW-0804">Transcription</keyword>
<dbReference type="InterPro" id="IPR014331">
    <property type="entry name" value="RNA_pol_sigma70_ECF_RHOBA"/>
</dbReference>
<comment type="caution">
    <text evidence="8">The sequence shown here is derived from an EMBL/GenBank/DDBJ whole genome shotgun (WGS) entry which is preliminary data.</text>
</comment>
<dbReference type="InterPro" id="IPR014284">
    <property type="entry name" value="RNA_pol_sigma-70_dom"/>
</dbReference>
<dbReference type="Gene3D" id="1.10.1740.10">
    <property type="match status" value="1"/>
</dbReference>
<dbReference type="Pfam" id="PF04545">
    <property type="entry name" value="Sigma70_r4"/>
    <property type="match status" value="1"/>
</dbReference>
<dbReference type="GO" id="GO:0006352">
    <property type="term" value="P:DNA-templated transcription initiation"/>
    <property type="evidence" value="ECO:0007669"/>
    <property type="project" value="InterPro"/>
</dbReference>
<dbReference type="InterPro" id="IPR013324">
    <property type="entry name" value="RNA_pol_sigma_r3/r4-like"/>
</dbReference>
<evidence type="ECO:0000313" key="9">
    <source>
        <dbReference type="Proteomes" id="UP001431776"/>
    </source>
</evidence>
<proteinExistence type="inferred from homology"/>
<evidence type="ECO:0000259" key="7">
    <source>
        <dbReference type="Pfam" id="PF04545"/>
    </source>
</evidence>
<keyword evidence="9" id="KW-1185">Reference proteome</keyword>
<evidence type="ECO:0000313" key="8">
    <source>
        <dbReference type="EMBL" id="MDI6448012.1"/>
    </source>
</evidence>
<dbReference type="PANTHER" id="PTHR43133">
    <property type="entry name" value="RNA POLYMERASE ECF-TYPE SIGMA FACTO"/>
    <property type="match status" value="1"/>
</dbReference>
<evidence type="ECO:0000256" key="1">
    <source>
        <dbReference type="ARBA" id="ARBA00010641"/>
    </source>
</evidence>
<evidence type="ECO:0000256" key="5">
    <source>
        <dbReference type="ARBA" id="ARBA00023163"/>
    </source>
</evidence>
<keyword evidence="4" id="KW-0238">DNA-binding</keyword>
<reference evidence="8" key="1">
    <citation type="submission" date="2023-05" db="EMBL/GenBank/DDBJ databases">
        <title>Anaerotaeda fermentans gen. nov., sp. nov., a novel anaerobic planctomycete of the new family within the order Sedimentisphaerales isolated from Taman Peninsula, Russia.</title>
        <authorList>
            <person name="Khomyakova M.A."/>
            <person name="Merkel A.Y."/>
            <person name="Slobodkin A.I."/>
        </authorList>
    </citation>
    <scope>NUCLEOTIDE SEQUENCE</scope>
    <source>
        <strain evidence="8">M17dextr</strain>
    </source>
</reference>
<dbReference type="AlphaFoldDB" id="A0AAW6TQS6"/>
<keyword evidence="2" id="KW-0805">Transcription regulation</keyword>
<dbReference type="SUPFAM" id="SSF88659">
    <property type="entry name" value="Sigma3 and sigma4 domains of RNA polymerase sigma factors"/>
    <property type="match status" value="1"/>
</dbReference>
<organism evidence="8 9">
    <name type="scientific">Anaerobaca lacustris</name>
    <dbReference type="NCBI Taxonomy" id="3044600"/>
    <lineage>
        <taxon>Bacteria</taxon>
        <taxon>Pseudomonadati</taxon>
        <taxon>Planctomycetota</taxon>
        <taxon>Phycisphaerae</taxon>
        <taxon>Sedimentisphaerales</taxon>
        <taxon>Anaerobacaceae</taxon>
        <taxon>Anaerobaca</taxon>
    </lineage>
</organism>
<sequence length="177" mass="20827">MGQDKRTLDFLGLFVRHQQEIYAYILTLVPHVNDADDLFQDGMTVMWRKFDQFTPGTNFAAWGIQIMRYQILEYRRNLARSKCVLMEDSLFEALLDHMPAIQDELAARIEALRTCQGRLDDRARRILKMRYEHNSPVEEIASYLKVSRRHVYHLLGRINGVLLRCMRRTLAEGSRPV</sequence>
<dbReference type="Pfam" id="PF04542">
    <property type="entry name" value="Sigma70_r2"/>
    <property type="match status" value="1"/>
</dbReference>
<dbReference type="NCBIfam" id="TIGR02989">
    <property type="entry name" value="Sig-70_gvs1"/>
    <property type="match status" value="1"/>
</dbReference>
<evidence type="ECO:0000259" key="6">
    <source>
        <dbReference type="Pfam" id="PF04542"/>
    </source>
</evidence>
<gene>
    <name evidence="8" type="ORF">QJ522_03055</name>
</gene>
<dbReference type="GO" id="GO:0016987">
    <property type="term" value="F:sigma factor activity"/>
    <property type="evidence" value="ECO:0007669"/>
    <property type="project" value="UniProtKB-KW"/>
</dbReference>
<evidence type="ECO:0000256" key="2">
    <source>
        <dbReference type="ARBA" id="ARBA00023015"/>
    </source>
</evidence>
<dbReference type="NCBIfam" id="TIGR02937">
    <property type="entry name" value="sigma70-ECF"/>
    <property type="match status" value="1"/>
</dbReference>
<dbReference type="InterPro" id="IPR007627">
    <property type="entry name" value="RNA_pol_sigma70_r2"/>
</dbReference>
<dbReference type="SUPFAM" id="SSF88946">
    <property type="entry name" value="Sigma2 domain of RNA polymerase sigma factors"/>
    <property type="match status" value="1"/>
</dbReference>
<feature type="domain" description="RNA polymerase sigma-70 region 2" evidence="6">
    <location>
        <begin position="13"/>
        <end position="80"/>
    </location>
</feature>
<protein>
    <submittedName>
        <fullName evidence="8">Sigma-70 family RNA polymerase sigma factor</fullName>
    </submittedName>
</protein>
<dbReference type="InterPro" id="IPR036388">
    <property type="entry name" value="WH-like_DNA-bd_sf"/>
</dbReference>
<dbReference type="Gene3D" id="1.10.10.10">
    <property type="entry name" value="Winged helix-like DNA-binding domain superfamily/Winged helix DNA-binding domain"/>
    <property type="match status" value="1"/>
</dbReference>
<accession>A0AAW6TQS6</accession>
<dbReference type="GO" id="GO:0003677">
    <property type="term" value="F:DNA binding"/>
    <property type="evidence" value="ECO:0007669"/>
    <property type="project" value="UniProtKB-KW"/>
</dbReference>
<comment type="similarity">
    <text evidence="1">Belongs to the sigma-70 factor family. ECF subfamily.</text>
</comment>
<evidence type="ECO:0000256" key="4">
    <source>
        <dbReference type="ARBA" id="ARBA00023125"/>
    </source>
</evidence>
<evidence type="ECO:0000256" key="3">
    <source>
        <dbReference type="ARBA" id="ARBA00023082"/>
    </source>
</evidence>
<dbReference type="EMBL" id="JASCXX010000003">
    <property type="protein sequence ID" value="MDI6448012.1"/>
    <property type="molecule type" value="Genomic_DNA"/>
</dbReference>
<dbReference type="InterPro" id="IPR013325">
    <property type="entry name" value="RNA_pol_sigma_r2"/>
</dbReference>
<feature type="domain" description="RNA polymerase sigma-70 region 4" evidence="7">
    <location>
        <begin position="118"/>
        <end position="151"/>
    </location>
</feature>
<dbReference type="InterPro" id="IPR007630">
    <property type="entry name" value="RNA_pol_sigma70_r4"/>
</dbReference>
<keyword evidence="3" id="KW-0731">Sigma factor</keyword>
<dbReference type="Proteomes" id="UP001431776">
    <property type="component" value="Unassembled WGS sequence"/>
</dbReference>
<dbReference type="RefSeq" id="WP_349243423.1">
    <property type="nucleotide sequence ID" value="NZ_JASCXX010000003.1"/>
</dbReference>